<comment type="caution">
    <text evidence="1">The sequence shown here is derived from an EMBL/GenBank/DDBJ whole genome shotgun (WGS) entry which is preliminary data.</text>
</comment>
<protein>
    <submittedName>
        <fullName evidence="1">Uncharacterized protein</fullName>
    </submittedName>
</protein>
<organism evidence="1 2">
    <name type="scientific">Bifidobacterium pseudolongum subsp. globosum</name>
    <dbReference type="NCBI Taxonomy" id="1690"/>
    <lineage>
        <taxon>Bacteria</taxon>
        <taxon>Bacillati</taxon>
        <taxon>Actinomycetota</taxon>
        <taxon>Actinomycetes</taxon>
        <taxon>Bifidobacteriales</taxon>
        <taxon>Bifidobacteriaceae</taxon>
        <taxon>Bifidobacterium</taxon>
    </lineage>
</organism>
<evidence type="ECO:0000313" key="2">
    <source>
        <dbReference type="Proteomes" id="UP000291920"/>
    </source>
</evidence>
<gene>
    <name evidence="1" type="ORF">PG2017B_1260</name>
</gene>
<proteinExistence type="predicted"/>
<reference evidence="1 2" key="1">
    <citation type="submission" date="2018-12" db="EMBL/GenBank/DDBJ databases">
        <title>Unveiling genomic diversity among members of the Bifidobacterium pseudolongum species, a widely distributed gut commensal of the animal kingdom.</title>
        <authorList>
            <person name="Lugli G.A."/>
            <person name="Duranti S."/>
            <person name="Albert K."/>
            <person name="Mancabelli L."/>
            <person name="Napoli S."/>
            <person name="Viappiani A."/>
            <person name="Anzalone R."/>
            <person name="Longhi G."/>
            <person name="Milani C."/>
            <person name="Turroni F."/>
            <person name="Alessandri G."/>
            <person name="Sela D.A."/>
            <person name="Van Sinderen D."/>
            <person name="Ventura M."/>
        </authorList>
    </citation>
    <scope>NUCLEOTIDE SEQUENCE [LARGE SCALE GENOMIC DNA]</scope>
    <source>
        <strain evidence="1 2">2017B</strain>
    </source>
</reference>
<dbReference type="AlphaFoldDB" id="A0A4Q5AJM4"/>
<dbReference type="EMBL" id="RYUT01000003">
    <property type="protein sequence ID" value="RYQ29977.1"/>
    <property type="molecule type" value="Genomic_DNA"/>
</dbReference>
<dbReference type="Proteomes" id="UP000291920">
    <property type="component" value="Unassembled WGS sequence"/>
</dbReference>
<dbReference type="RefSeq" id="WP_165361890.1">
    <property type="nucleotide sequence ID" value="NZ_RYUO01000003.1"/>
</dbReference>
<sequence length="54" mass="5662">MTNTTANNVEVDANAVVDVLCRQVADLTRQNAILTAANSALQARLATIGGEPHE</sequence>
<name>A0A4Q5AJM4_9BIFI</name>
<accession>A0A4Q5AJM4</accession>
<evidence type="ECO:0000313" key="1">
    <source>
        <dbReference type="EMBL" id="RYQ29977.1"/>
    </source>
</evidence>